<dbReference type="Pfam" id="PF00450">
    <property type="entry name" value="Peptidase_S10"/>
    <property type="match status" value="1"/>
</dbReference>
<evidence type="ECO:0000256" key="3">
    <source>
        <dbReference type="ARBA" id="ARBA00022525"/>
    </source>
</evidence>
<evidence type="ECO:0000256" key="1">
    <source>
        <dbReference type="ARBA" id="ARBA00004613"/>
    </source>
</evidence>
<dbReference type="InterPro" id="IPR018202">
    <property type="entry name" value="Ser_caboxypep_ser_AS"/>
</dbReference>
<keyword evidence="9" id="KW-0325">Glycoprotein</keyword>
<keyword evidence="7 10" id="KW-0378">Hydrolase</keyword>
<dbReference type="EMBL" id="QPKB01000003">
    <property type="protein sequence ID" value="RWR79345.1"/>
    <property type="molecule type" value="Genomic_DNA"/>
</dbReference>
<comment type="subcellular location">
    <subcellularLocation>
        <location evidence="1">Secreted</location>
    </subcellularLocation>
</comment>
<evidence type="ECO:0000256" key="2">
    <source>
        <dbReference type="ARBA" id="ARBA00009431"/>
    </source>
</evidence>
<keyword evidence="4 10" id="KW-0121">Carboxypeptidase</keyword>
<dbReference type="AlphaFoldDB" id="A0A3S3MTN9"/>
<dbReference type="Proteomes" id="UP000283530">
    <property type="component" value="Unassembled WGS sequence"/>
</dbReference>
<dbReference type="GO" id="GO:0006508">
    <property type="term" value="P:proteolysis"/>
    <property type="evidence" value="ECO:0007669"/>
    <property type="project" value="UniProtKB-KW"/>
</dbReference>
<dbReference type="InterPro" id="IPR029058">
    <property type="entry name" value="AB_hydrolase_fold"/>
</dbReference>
<evidence type="ECO:0000256" key="8">
    <source>
        <dbReference type="ARBA" id="ARBA00023157"/>
    </source>
</evidence>
<accession>A0A3S3MTN9</accession>
<feature type="signal peptide" evidence="10">
    <location>
        <begin position="1"/>
        <end position="21"/>
    </location>
</feature>
<sequence>MKATCMLLQLFLACGWAWVLGEAYGTRGFDPLENLMRAKWFKKESGAAIDTSAWGSFGFEESKGYDPVYVGQQDGLMEADKIDGLPGQPAGVKFDQYAGYVTVDPGHGRALFYYFAEAPVEPSTKPLVLWLNGGPGCSSFGYGAMMELGPFRVKSDGKTLYQNPHAWNNVANIIFLESPAGVGFSYSNTTSDYNLSGDKRTAEDSYAFLINWLERFPQYKTRDFYITGESYAGHYVPQLAQKILQNNKITNQTVISLRGIAIGNAWIDDETGYKGLYDFLWTHALTSDEIHEGISLNCNFSSVTSLSEACITYLSQAIRSVGIIYIYNIYFPLCTTSSSPPTDGGFDPCSENYIYSYLNLPQVQKALHANVTGLPNPWISCSVEIINIWKDSPTTILPVIQELMKSNISVWIYSGDVDGRVPVTSSRYSISTFNASVKTPWYPWYTQEEVGGYAVEYQGLAFVTVRDAGHSVPSYQPARALTLFSSFIKGKLPPRN</sequence>
<keyword evidence="8" id="KW-1015">Disulfide bond</keyword>
<evidence type="ECO:0000256" key="4">
    <source>
        <dbReference type="ARBA" id="ARBA00022645"/>
    </source>
</evidence>
<comment type="caution">
    <text evidence="11">The sequence shown here is derived from an EMBL/GenBank/DDBJ whole genome shotgun (WGS) entry which is preliminary data.</text>
</comment>
<evidence type="ECO:0000313" key="11">
    <source>
        <dbReference type="EMBL" id="RWR79345.1"/>
    </source>
</evidence>
<evidence type="ECO:0000256" key="9">
    <source>
        <dbReference type="ARBA" id="ARBA00023180"/>
    </source>
</evidence>
<evidence type="ECO:0000256" key="10">
    <source>
        <dbReference type="RuleBase" id="RU361156"/>
    </source>
</evidence>
<dbReference type="PANTHER" id="PTHR11802">
    <property type="entry name" value="SERINE PROTEASE FAMILY S10 SERINE CARBOXYPEPTIDASE"/>
    <property type="match status" value="1"/>
</dbReference>
<dbReference type="InterPro" id="IPR033124">
    <property type="entry name" value="Ser_caboxypep_his_AS"/>
</dbReference>
<proteinExistence type="inferred from homology"/>
<dbReference type="EC" id="3.4.16.-" evidence="10"/>
<evidence type="ECO:0000256" key="5">
    <source>
        <dbReference type="ARBA" id="ARBA00022670"/>
    </source>
</evidence>
<dbReference type="PRINTS" id="PR00724">
    <property type="entry name" value="CRBOXYPTASEC"/>
</dbReference>
<protein>
    <recommendedName>
        <fullName evidence="10">Carboxypeptidase</fullName>
        <ecNumber evidence="10">3.4.16.-</ecNumber>
    </recommendedName>
</protein>
<keyword evidence="3" id="KW-0964">Secreted</keyword>
<dbReference type="SUPFAM" id="SSF53474">
    <property type="entry name" value="alpha/beta-Hydrolases"/>
    <property type="match status" value="1"/>
</dbReference>
<dbReference type="Gene3D" id="3.40.50.1820">
    <property type="entry name" value="alpha/beta hydrolase"/>
    <property type="match status" value="1"/>
</dbReference>
<evidence type="ECO:0000313" key="12">
    <source>
        <dbReference type="Proteomes" id="UP000283530"/>
    </source>
</evidence>
<dbReference type="FunFam" id="3.40.50.11320:FF:000001">
    <property type="entry name" value="Carboxypeptidase"/>
    <property type="match status" value="1"/>
</dbReference>
<dbReference type="GO" id="GO:0005576">
    <property type="term" value="C:extracellular region"/>
    <property type="evidence" value="ECO:0007669"/>
    <property type="project" value="UniProtKB-SubCell"/>
</dbReference>
<evidence type="ECO:0000256" key="6">
    <source>
        <dbReference type="ARBA" id="ARBA00022729"/>
    </source>
</evidence>
<name>A0A3S3MTN9_9MAGN</name>
<feature type="chain" id="PRO_5018379239" description="Carboxypeptidase" evidence="10">
    <location>
        <begin position="22"/>
        <end position="496"/>
    </location>
</feature>
<gene>
    <name evidence="11" type="ORF">CKAN_00791700</name>
</gene>
<comment type="similarity">
    <text evidence="2 10">Belongs to the peptidase S10 family.</text>
</comment>
<dbReference type="PANTHER" id="PTHR11802:SF460">
    <property type="entry name" value="CARBOXYPEPTIDASE"/>
    <property type="match status" value="1"/>
</dbReference>
<reference evidence="11 12" key="1">
    <citation type="journal article" date="2019" name="Nat. Plants">
        <title>Stout camphor tree genome fills gaps in understanding of flowering plant genome evolution.</title>
        <authorList>
            <person name="Chaw S.M."/>
            <person name="Liu Y.C."/>
            <person name="Wu Y.W."/>
            <person name="Wang H.Y."/>
            <person name="Lin C.I."/>
            <person name="Wu C.S."/>
            <person name="Ke H.M."/>
            <person name="Chang L.Y."/>
            <person name="Hsu C.Y."/>
            <person name="Yang H.T."/>
            <person name="Sudianto E."/>
            <person name="Hsu M.H."/>
            <person name="Wu K.P."/>
            <person name="Wang L.N."/>
            <person name="Leebens-Mack J.H."/>
            <person name="Tsai I.J."/>
        </authorList>
    </citation>
    <scope>NUCLEOTIDE SEQUENCE [LARGE SCALE GENOMIC DNA]</scope>
    <source>
        <strain evidence="12">cv. Chaw 1501</strain>
        <tissue evidence="11">Young leaves</tissue>
    </source>
</reference>
<keyword evidence="5 10" id="KW-0645">Protease</keyword>
<dbReference type="GO" id="GO:0005773">
    <property type="term" value="C:vacuole"/>
    <property type="evidence" value="ECO:0007669"/>
    <property type="project" value="TreeGrafter"/>
</dbReference>
<dbReference type="Gene3D" id="3.40.50.11320">
    <property type="match status" value="1"/>
</dbReference>
<dbReference type="Gene3D" id="6.10.250.940">
    <property type="match status" value="1"/>
</dbReference>
<dbReference type="PROSITE" id="PS00131">
    <property type="entry name" value="CARBOXYPEPT_SER_SER"/>
    <property type="match status" value="1"/>
</dbReference>
<dbReference type="GO" id="GO:0004185">
    <property type="term" value="F:serine-type carboxypeptidase activity"/>
    <property type="evidence" value="ECO:0007669"/>
    <property type="project" value="UniProtKB-UniRule"/>
</dbReference>
<organism evidence="11 12">
    <name type="scientific">Cinnamomum micranthum f. kanehirae</name>
    <dbReference type="NCBI Taxonomy" id="337451"/>
    <lineage>
        <taxon>Eukaryota</taxon>
        <taxon>Viridiplantae</taxon>
        <taxon>Streptophyta</taxon>
        <taxon>Embryophyta</taxon>
        <taxon>Tracheophyta</taxon>
        <taxon>Spermatophyta</taxon>
        <taxon>Magnoliopsida</taxon>
        <taxon>Magnoliidae</taxon>
        <taxon>Laurales</taxon>
        <taxon>Lauraceae</taxon>
        <taxon>Cinnamomum</taxon>
    </lineage>
</organism>
<keyword evidence="6 10" id="KW-0732">Signal</keyword>
<evidence type="ECO:0000256" key="7">
    <source>
        <dbReference type="ARBA" id="ARBA00022801"/>
    </source>
</evidence>
<dbReference type="OrthoDB" id="443318at2759"/>
<dbReference type="FunFam" id="3.40.50.1820:FF:000030">
    <property type="entry name" value="Carboxypeptidase"/>
    <property type="match status" value="1"/>
</dbReference>
<dbReference type="InterPro" id="IPR001563">
    <property type="entry name" value="Peptidase_S10"/>
</dbReference>
<keyword evidence="12" id="KW-1185">Reference proteome</keyword>
<dbReference type="PROSITE" id="PS00560">
    <property type="entry name" value="CARBOXYPEPT_SER_HIS"/>
    <property type="match status" value="1"/>
</dbReference>